<dbReference type="EMBL" id="MLQR01000021">
    <property type="protein sequence ID" value="OIJ14265.1"/>
    <property type="molecule type" value="Genomic_DNA"/>
</dbReference>
<dbReference type="OrthoDB" id="92877at2"/>
<dbReference type="RefSeq" id="WP_071309236.1">
    <property type="nucleotide sequence ID" value="NZ_MLQR01000021.1"/>
</dbReference>
<reference evidence="1 2" key="1">
    <citation type="submission" date="2016-10" db="EMBL/GenBank/DDBJ databases">
        <title>Draft genome sequences of four alkaliphilic bacteria belonging to the Anaerobacillus genus.</title>
        <authorList>
            <person name="Bassil N.M."/>
            <person name="Lloyd J.R."/>
        </authorList>
    </citation>
    <scope>NUCLEOTIDE SEQUENCE [LARGE SCALE GENOMIC DNA]</scope>
    <source>
        <strain evidence="1 2">DSM 18345</strain>
    </source>
</reference>
<dbReference type="Proteomes" id="UP000179524">
    <property type="component" value="Unassembled WGS sequence"/>
</dbReference>
<dbReference type="Gene3D" id="1.10.10.10">
    <property type="entry name" value="Winged helix-like DNA-binding domain superfamily/Winged helix DNA-binding domain"/>
    <property type="match status" value="1"/>
</dbReference>
<dbReference type="SUPFAM" id="SSF46689">
    <property type="entry name" value="Homeodomain-like"/>
    <property type="match status" value="1"/>
</dbReference>
<gene>
    <name evidence="1" type="ORF">BKP37_08800</name>
</gene>
<sequence length="194" mass="22744">MVLSRTTEGKILDLTLSGYSQRAIANQVNTCLATVNHRVKLFKETGSTKLYPCKRKSKYEPIEEMTRQRIRYYLALETKKKSFTIEQLQLLLNEDGFPVSKSKAQKWIHLERNRLKESYLDIFHEPGQMVQFDWGTKRLKINGFYRTVCFAVFALPFSNHRFIHVTEKMNGRAFVDAFIAFTKHIGCIWQVKNV</sequence>
<keyword evidence="2" id="KW-1185">Reference proteome</keyword>
<proteinExistence type="predicted"/>
<dbReference type="InterPro" id="IPR036388">
    <property type="entry name" value="WH-like_DNA-bd_sf"/>
</dbReference>
<evidence type="ECO:0000313" key="1">
    <source>
        <dbReference type="EMBL" id="OIJ14265.1"/>
    </source>
</evidence>
<name>A0A1S2LSA6_9BACI</name>
<dbReference type="InterPro" id="IPR009057">
    <property type="entry name" value="Homeodomain-like_sf"/>
</dbReference>
<dbReference type="AlphaFoldDB" id="A0A1S2LSA6"/>
<evidence type="ECO:0000313" key="2">
    <source>
        <dbReference type="Proteomes" id="UP000179524"/>
    </source>
</evidence>
<organism evidence="1 2">
    <name type="scientific">Anaerobacillus alkalilacustris</name>
    <dbReference type="NCBI Taxonomy" id="393763"/>
    <lineage>
        <taxon>Bacteria</taxon>
        <taxon>Bacillati</taxon>
        <taxon>Bacillota</taxon>
        <taxon>Bacilli</taxon>
        <taxon>Bacillales</taxon>
        <taxon>Bacillaceae</taxon>
        <taxon>Anaerobacillus</taxon>
    </lineage>
</organism>
<accession>A0A1S2LSA6</accession>
<protein>
    <recommendedName>
        <fullName evidence="3">Transposase</fullName>
    </recommendedName>
</protein>
<comment type="caution">
    <text evidence="1">The sequence shown here is derived from an EMBL/GenBank/DDBJ whole genome shotgun (WGS) entry which is preliminary data.</text>
</comment>
<evidence type="ECO:0008006" key="3">
    <source>
        <dbReference type="Google" id="ProtNLM"/>
    </source>
</evidence>